<evidence type="ECO:0000256" key="1">
    <source>
        <dbReference type="SAM" id="MobiDB-lite"/>
    </source>
</evidence>
<dbReference type="Gramene" id="KCW61447">
    <property type="protein sequence ID" value="KCW61447"/>
    <property type="gene ID" value="EUGRSUZ_H04180"/>
</dbReference>
<protein>
    <submittedName>
        <fullName evidence="2">Uncharacterized protein</fullName>
    </submittedName>
</protein>
<feature type="region of interest" description="Disordered" evidence="1">
    <location>
        <begin position="32"/>
        <end position="54"/>
    </location>
</feature>
<evidence type="ECO:0000313" key="2">
    <source>
        <dbReference type="EMBL" id="KCW61447.1"/>
    </source>
</evidence>
<accession>A0A059B5I4</accession>
<gene>
    <name evidence="2" type="ORF">EUGRSUZ_H04180</name>
</gene>
<dbReference type="InParanoid" id="A0A059B5I4"/>
<name>A0A059B5I4_EUCGR</name>
<reference evidence="2" key="1">
    <citation type="submission" date="2013-07" db="EMBL/GenBank/DDBJ databases">
        <title>The genome of Eucalyptus grandis.</title>
        <authorList>
            <person name="Schmutz J."/>
            <person name="Hayes R."/>
            <person name="Myburg A."/>
            <person name="Tuskan G."/>
            <person name="Grattapaglia D."/>
            <person name="Rokhsar D.S."/>
        </authorList>
    </citation>
    <scope>NUCLEOTIDE SEQUENCE</scope>
    <source>
        <tissue evidence="2">Leaf extractions</tissue>
    </source>
</reference>
<organism evidence="2">
    <name type="scientific">Eucalyptus grandis</name>
    <name type="common">Flooded gum</name>
    <dbReference type="NCBI Taxonomy" id="71139"/>
    <lineage>
        <taxon>Eukaryota</taxon>
        <taxon>Viridiplantae</taxon>
        <taxon>Streptophyta</taxon>
        <taxon>Embryophyta</taxon>
        <taxon>Tracheophyta</taxon>
        <taxon>Spermatophyta</taxon>
        <taxon>Magnoliopsida</taxon>
        <taxon>eudicotyledons</taxon>
        <taxon>Gunneridae</taxon>
        <taxon>Pentapetalae</taxon>
        <taxon>rosids</taxon>
        <taxon>malvids</taxon>
        <taxon>Myrtales</taxon>
        <taxon>Myrtaceae</taxon>
        <taxon>Myrtoideae</taxon>
        <taxon>Eucalypteae</taxon>
        <taxon>Eucalyptus</taxon>
    </lineage>
</organism>
<proteinExistence type="predicted"/>
<dbReference type="AlphaFoldDB" id="A0A059B5I4"/>
<dbReference type="EMBL" id="KK198760">
    <property type="protein sequence ID" value="KCW61447.1"/>
    <property type="molecule type" value="Genomic_DNA"/>
</dbReference>
<sequence>MPLPSRHGCLPALSSDLIPLHHPTGIGPCRSSRRVCTGPERSPMDVSPGGLDHGRHPCQRRECQRSCIEIKNRIIV</sequence>